<organism evidence="1 2">
    <name type="scientific">Gossypium stocksii</name>
    <dbReference type="NCBI Taxonomy" id="47602"/>
    <lineage>
        <taxon>Eukaryota</taxon>
        <taxon>Viridiplantae</taxon>
        <taxon>Streptophyta</taxon>
        <taxon>Embryophyta</taxon>
        <taxon>Tracheophyta</taxon>
        <taxon>Spermatophyta</taxon>
        <taxon>Magnoliopsida</taxon>
        <taxon>eudicotyledons</taxon>
        <taxon>Gunneridae</taxon>
        <taxon>Pentapetalae</taxon>
        <taxon>rosids</taxon>
        <taxon>malvids</taxon>
        <taxon>Malvales</taxon>
        <taxon>Malvaceae</taxon>
        <taxon>Malvoideae</taxon>
        <taxon>Gossypium</taxon>
    </lineage>
</organism>
<sequence>METQVSTILAILQSSYSQHRKPSSWMKSLNPNDLSQAWKATSSLKGWWKLLDIRWAKDNVDGLVSMVEARAML</sequence>
<dbReference type="Proteomes" id="UP000828251">
    <property type="component" value="Unassembled WGS sequence"/>
</dbReference>
<comment type="caution">
    <text evidence="1">The sequence shown here is derived from an EMBL/GenBank/DDBJ whole genome shotgun (WGS) entry which is preliminary data.</text>
</comment>
<protein>
    <submittedName>
        <fullName evidence="1">Uncharacterized protein</fullName>
    </submittedName>
</protein>
<accession>A0A9D3VHY1</accession>
<evidence type="ECO:0000313" key="1">
    <source>
        <dbReference type="EMBL" id="KAH1083443.1"/>
    </source>
</evidence>
<evidence type="ECO:0000313" key="2">
    <source>
        <dbReference type="Proteomes" id="UP000828251"/>
    </source>
</evidence>
<name>A0A9D3VHY1_9ROSI</name>
<dbReference type="EMBL" id="JAIQCV010000007">
    <property type="protein sequence ID" value="KAH1083443.1"/>
    <property type="molecule type" value="Genomic_DNA"/>
</dbReference>
<dbReference type="OrthoDB" id="10371142at2759"/>
<reference evidence="1 2" key="1">
    <citation type="journal article" date="2021" name="Plant Biotechnol. J.">
        <title>Multi-omics assisted identification of the key and species-specific regulatory components of drought-tolerant mechanisms in Gossypium stocksii.</title>
        <authorList>
            <person name="Yu D."/>
            <person name="Ke L."/>
            <person name="Zhang D."/>
            <person name="Wu Y."/>
            <person name="Sun Y."/>
            <person name="Mei J."/>
            <person name="Sun J."/>
            <person name="Sun Y."/>
        </authorList>
    </citation>
    <scope>NUCLEOTIDE SEQUENCE [LARGE SCALE GENOMIC DNA]</scope>
    <source>
        <strain evidence="2">cv. E1</strain>
        <tissue evidence="1">Leaf</tissue>
    </source>
</reference>
<proteinExistence type="predicted"/>
<keyword evidence="2" id="KW-1185">Reference proteome</keyword>
<dbReference type="AlphaFoldDB" id="A0A9D3VHY1"/>
<gene>
    <name evidence="1" type="ORF">J1N35_023204</name>
</gene>